<sequence length="142" mass="16030">MNRRHLLKGLALLGIGTSVGTIRAGAQAATPPARKPIVLYCDLSVDPAREREMLDAFHNHFKPAAESFRGRGYIDLKMLKLRSVIQGGPAPASSINYRFQLTYESEEQRQVWIRSDVHEKNWPLIENTVLNKDYLVLLTDSV</sequence>
<evidence type="ECO:0000313" key="2">
    <source>
        <dbReference type="Proteomes" id="UP000033874"/>
    </source>
</evidence>
<proteinExistence type="predicted"/>
<dbReference type="Proteomes" id="UP000033874">
    <property type="component" value="Unassembled WGS sequence"/>
</dbReference>
<dbReference type="AlphaFoldDB" id="A0A0M3ANL1"/>
<evidence type="ECO:0000313" key="1">
    <source>
        <dbReference type="EMBL" id="KKW91430.1"/>
    </source>
</evidence>
<protein>
    <submittedName>
        <fullName evidence="1">Uncharacterized protein</fullName>
    </submittedName>
</protein>
<dbReference type="EMBL" id="LBIC01000006">
    <property type="protein sequence ID" value="KKW91430.1"/>
    <property type="molecule type" value="Genomic_DNA"/>
</dbReference>
<accession>A0A0M3ANL1</accession>
<keyword evidence="2" id="KW-1185">Reference proteome</keyword>
<gene>
    <name evidence="1" type="ORF">YP76_13495</name>
</gene>
<dbReference type="PATRIC" id="fig|56193.3.peg.2811"/>
<dbReference type="STRING" id="56193.YP76_13495"/>
<dbReference type="RefSeq" id="WP_046764159.1">
    <property type="nucleotide sequence ID" value="NZ_LBIC01000006.1"/>
</dbReference>
<reference evidence="1 2" key="1">
    <citation type="submission" date="2015-04" db="EMBL/GenBank/DDBJ databases">
        <title>Genome sequence of aromatic hydrocarbons-degrading Sphingobium chungbukense DJ77.</title>
        <authorList>
            <person name="Kim Y.-C."/>
            <person name="Chae J.-C."/>
        </authorList>
    </citation>
    <scope>NUCLEOTIDE SEQUENCE [LARGE SCALE GENOMIC DNA]</scope>
    <source>
        <strain evidence="1 2">DJ77</strain>
    </source>
</reference>
<name>A0A0M3ANL1_9SPHN</name>
<comment type="caution">
    <text evidence="1">The sequence shown here is derived from an EMBL/GenBank/DDBJ whole genome shotgun (WGS) entry which is preliminary data.</text>
</comment>
<organism evidence="1 2">
    <name type="scientific">Sphingobium chungbukense</name>
    <dbReference type="NCBI Taxonomy" id="56193"/>
    <lineage>
        <taxon>Bacteria</taxon>
        <taxon>Pseudomonadati</taxon>
        <taxon>Pseudomonadota</taxon>
        <taxon>Alphaproteobacteria</taxon>
        <taxon>Sphingomonadales</taxon>
        <taxon>Sphingomonadaceae</taxon>
        <taxon>Sphingobium</taxon>
    </lineage>
</organism>